<reference evidence="1 2" key="1">
    <citation type="submission" date="2018-09" db="EMBL/GenBank/DDBJ databases">
        <title>Characterization and complete genomic analysis of VspSw_1.</title>
        <authorList>
            <person name="Chen L."/>
        </authorList>
    </citation>
    <scope>NUCLEOTIDE SEQUENCE [LARGE SCALE GENOMIC DNA]</scope>
</reference>
<accession>A0A411BKS1</accession>
<dbReference type="Proteomes" id="UP000290327">
    <property type="component" value="Segment"/>
</dbReference>
<organism evidence="1 2">
    <name type="scientific">Vibrio phage VspSw_1</name>
    <dbReference type="NCBI Taxonomy" id="2484249"/>
    <lineage>
        <taxon>Viruses</taxon>
        <taxon>Duplodnaviria</taxon>
        <taxon>Heunggongvirae</taxon>
        <taxon>Uroviricota</taxon>
        <taxon>Caudoviricetes</taxon>
        <taxon>Demerecviridae</taxon>
        <taxon>Pogseptimavirus</taxon>
        <taxon>Pogseptimavirus VspSw1</taxon>
    </lineage>
</organism>
<name>A0A411BKS1_9CAUD</name>
<protein>
    <submittedName>
        <fullName evidence="1">Uncharacterized protein</fullName>
    </submittedName>
</protein>
<gene>
    <name evidence="1" type="ORF">VspSw1_107</name>
</gene>
<keyword evidence="2" id="KW-1185">Reference proteome</keyword>
<evidence type="ECO:0000313" key="1">
    <source>
        <dbReference type="EMBL" id="QAY02176.1"/>
    </source>
</evidence>
<proteinExistence type="predicted"/>
<dbReference type="EMBL" id="MH925094">
    <property type="protein sequence ID" value="QAY02176.1"/>
    <property type="molecule type" value="Genomic_DNA"/>
</dbReference>
<evidence type="ECO:0000313" key="2">
    <source>
        <dbReference type="Proteomes" id="UP000290327"/>
    </source>
</evidence>
<sequence>MLVKITKDDVVAGLQATLEGTCTYSSYCSTAVEDTCYNFLASYVAGHLGGRTPMYKYSDELEKLAKALAHYLDTDDVWDKAYDSWAGSGFSLCEACGWWGEYLNDEPVCDSCVEDDL</sequence>